<evidence type="ECO:0000313" key="8">
    <source>
        <dbReference type="EMBL" id="KAK3610052.1"/>
    </source>
</evidence>
<dbReference type="GO" id="GO:0015112">
    <property type="term" value="F:nitrate transmembrane transporter activity"/>
    <property type="evidence" value="ECO:0007669"/>
    <property type="project" value="InterPro"/>
</dbReference>
<evidence type="ECO:0000256" key="1">
    <source>
        <dbReference type="ARBA" id="ARBA00004141"/>
    </source>
</evidence>
<dbReference type="InterPro" id="IPR044772">
    <property type="entry name" value="NO3_transporter"/>
</dbReference>
<sequence length="554" mass="61049">MSYNGCSMVCERVLRKIQAKTISEDDFGKAKSFRLFSISRPHMRGFHASWLSFFVAFTSWFSIQPLIPTIAKELNLSKVEIARSGIASISVTIIARVCVGPLCDKFGPRRIMSAIMILGSLPLALSGLIRDGTGLLIVRLFIGILGATFIPCQFWTSAMFNEKIIGTANAVVAGWGNLGGGATFLLMPGLFELVKISGGDEYLSWKIALVIPAAVTLGFGLLIIWVTDDCPQGHWSQHKLPERTLEADVVNSNGDNNDKKYDKGDKNEGVDSKVEQVTTGVKTNQNVVSSDECSVRIICCVKDNCWMYFTVFVLFAHYGLCFGVEIAVNTVMNLYFLYRFKKLNCTSNAEGQNPVFNSMNITTMSMPLIDNNDCSILTQNTASLIVSLFGLMNLFARALGGVFCDLLYTYFAIPGRLISHLVCLACEGAMLIVFSQMTTIPLAILAMIVFSIFVQMSEGTTFALVPYIHPRRVGIISGLIGAGGNVGAIIWNTIWVDMVDSDPSRWFWILGICVLSGSFLTLLILIQEKRIWDLHRQNTHKYNASSVETIDTAL</sequence>
<feature type="transmembrane region" description="Helical" evidence="7">
    <location>
        <begin position="506"/>
        <end position="526"/>
    </location>
</feature>
<comment type="similarity">
    <text evidence="2">Belongs to the major facilitator superfamily. Nitrate/nitrite porter (TC 2.A.1.8) family.</text>
</comment>
<dbReference type="Pfam" id="PF07690">
    <property type="entry name" value="MFS_1"/>
    <property type="match status" value="1"/>
</dbReference>
<dbReference type="Proteomes" id="UP001195483">
    <property type="component" value="Unassembled WGS sequence"/>
</dbReference>
<dbReference type="InterPro" id="IPR011701">
    <property type="entry name" value="MFS"/>
</dbReference>
<feature type="transmembrane region" description="Helical" evidence="7">
    <location>
        <begin position="203"/>
        <end position="226"/>
    </location>
</feature>
<name>A0AAE0WDY4_9BIVA</name>
<evidence type="ECO:0000256" key="7">
    <source>
        <dbReference type="SAM" id="Phobius"/>
    </source>
</evidence>
<protein>
    <recommendedName>
        <fullName evidence="10">Nitrate/nitrite transporter</fullName>
    </recommendedName>
</protein>
<evidence type="ECO:0008006" key="10">
    <source>
        <dbReference type="Google" id="ProtNLM"/>
    </source>
</evidence>
<dbReference type="EMBL" id="JAEAOA010001908">
    <property type="protein sequence ID" value="KAK3610052.1"/>
    <property type="molecule type" value="Genomic_DNA"/>
</dbReference>
<reference evidence="8" key="2">
    <citation type="journal article" date="2021" name="Genome Biol. Evol.">
        <title>Developing a high-quality reference genome for a parasitic bivalve with doubly uniparental inheritance (Bivalvia: Unionida).</title>
        <authorList>
            <person name="Smith C.H."/>
        </authorList>
    </citation>
    <scope>NUCLEOTIDE SEQUENCE</scope>
    <source>
        <strain evidence="8">CHS0354</strain>
        <tissue evidence="8">Mantle</tissue>
    </source>
</reference>
<keyword evidence="4 7" id="KW-1133">Transmembrane helix</keyword>
<reference evidence="8" key="3">
    <citation type="submission" date="2023-05" db="EMBL/GenBank/DDBJ databases">
        <authorList>
            <person name="Smith C.H."/>
        </authorList>
    </citation>
    <scope>NUCLEOTIDE SEQUENCE</scope>
    <source>
        <strain evidence="8">CHS0354</strain>
        <tissue evidence="8">Mantle</tissue>
    </source>
</reference>
<feature type="transmembrane region" description="Helical" evidence="7">
    <location>
        <begin position="43"/>
        <end position="61"/>
    </location>
</feature>
<keyword evidence="9" id="KW-1185">Reference proteome</keyword>
<gene>
    <name evidence="8" type="ORF">CHS0354_032137</name>
</gene>
<evidence type="ECO:0000256" key="4">
    <source>
        <dbReference type="ARBA" id="ARBA00022989"/>
    </source>
</evidence>
<accession>A0AAE0WDY4</accession>
<feature type="transmembrane region" description="Helical" evidence="7">
    <location>
        <begin position="306"/>
        <end position="328"/>
    </location>
</feature>
<comment type="subcellular location">
    <subcellularLocation>
        <location evidence="1">Membrane</location>
        <topology evidence="1">Multi-pass membrane protein</topology>
    </subcellularLocation>
</comment>
<evidence type="ECO:0000256" key="2">
    <source>
        <dbReference type="ARBA" id="ARBA00008432"/>
    </source>
</evidence>
<feature type="compositionally biased region" description="Basic and acidic residues" evidence="6">
    <location>
        <begin position="256"/>
        <end position="270"/>
    </location>
</feature>
<dbReference type="SUPFAM" id="SSF103473">
    <property type="entry name" value="MFS general substrate transporter"/>
    <property type="match status" value="1"/>
</dbReference>
<reference evidence="8" key="1">
    <citation type="journal article" date="2021" name="Genome Biol. Evol.">
        <title>A High-Quality Reference Genome for a Parasitic Bivalve with Doubly Uniparental Inheritance (Bivalvia: Unionida).</title>
        <authorList>
            <person name="Smith C.H."/>
        </authorList>
    </citation>
    <scope>NUCLEOTIDE SEQUENCE</scope>
    <source>
        <strain evidence="8">CHS0354</strain>
    </source>
</reference>
<keyword evidence="5 7" id="KW-0472">Membrane</keyword>
<keyword evidence="3 7" id="KW-0812">Transmembrane</keyword>
<proteinExistence type="inferred from homology"/>
<evidence type="ECO:0000256" key="5">
    <source>
        <dbReference type="ARBA" id="ARBA00023136"/>
    </source>
</evidence>
<dbReference type="AlphaFoldDB" id="A0AAE0WDY4"/>
<feature type="transmembrane region" description="Helical" evidence="7">
    <location>
        <begin position="135"/>
        <end position="156"/>
    </location>
</feature>
<evidence type="ECO:0000256" key="3">
    <source>
        <dbReference type="ARBA" id="ARBA00022692"/>
    </source>
</evidence>
<feature type="region of interest" description="Disordered" evidence="6">
    <location>
        <begin position="249"/>
        <end position="270"/>
    </location>
</feature>
<comment type="caution">
    <text evidence="8">The sequence shown here is derived from an EMBL/GenBank/DDBJ whole genome shotgun (WGS) entry which is preliminary data.</text>
</comment>
<evidence type="ECO:0000313" key="9">
    <source>
        <dbReference type="Proteomes" id="UP001195483"/>
    </source>
</evidence>
<feature type="transmembrane region" description="Helical" evidence="7">
    <location>
        <begin position="475"/>
        <end position="494"/>
    </location>
</feature>
<feature type="transmembrane region" description="Helical" evidence="7">
    <location>
        <begin position="443"/>
        <end position="468"/>
    </location>
</feature>
<dbReference type="InterPro" id="IPR036259">
    <property type="entry name" value="MFS_trans_sf"/>
</dbReference>
<feature type="transmembrane region" description="Helical" evidence="7">
    <location>
        <begin position="168"/>
        <end position="191"/>
    </location>
</feature>
<evidence type="ECO:0000256" key="6">
    <source>
        <dbReference type="SAM" id="MobiDB-lite"/>
    </source>
</evidence>
<feature type="transmembrane region" description="Helical" evidence="7">
    <location>
        <begin position="385"/>
        <end position="410"/>
    </location>
</feature>
<dbReference type="GO" id="GO:0016020">
    <property type="term" value="C:membrane"/>
    <property type="evidence" value="ECO:0007669"/>
    <property type="project" value="UniProtKB-SubCell"/>
</dbReference>
<dbReference type="PANTHER" id="PTHR23515">
    <property type="entry name" value="HIGH-AFFINITY NITRATE TRANSPORTER 2.3"/>
    <property type="match status" value="1"/>
</dbReference>
<organism evidence="8 9">
    <name type="scientific">Potamilus streckersoni</name>
    <dbReference type="NCBI Taxonomy" id="2493646"/>
    <lineage>
        <taxon>Eukaryota</taxon>
        <taxon>Metazoa</taxon>
        <taxon>Spiralia</taxon>
        <taxon>Lophotrochozoa</taxon>
        <taxon>Mollusca</taxon>
        <taxon>Bivalvia</taxon>
        <taxon>Autobranchia</taxon>
        <taxon>Heteroconchia</taxon>
        <taxon>Palaeoheterodonta</taxon>
        <taxon>Unionida</taxon>
        <taxon>Unionoidea</taxon>
        <taxon>Unionidae</taxon>
        <taxon>Ambleminae</taxon>
        <taxon>Lampsilini</taxon>
        <taxon>Potamilus</taxon>
    </lineage>
</organism>
<feature type="transmembrane region" description="Helical" evidence="7">
    <location>
        <begin position="111"/>
        <end position="129"/>
    </location>
</feature>
<dbReference type="Gene3D" id="1.20.1250.20">
    <property type="entry name" value="MFS general substrate transporter like domains"/>
    <property type="match status" value="2"/>
</dbReference>